<evidence type="ECO:0000313" key="3">
    <source>
        <dbReference type="Proteomes" id="UP000649617"/>
    </source>
</evidence>
<organism evidence="2 3">
    <name type="scientific">Symbiodinium pilosum</name>
    <name type="common">Dinoflagellate</name>
    <dbReference type="NCBI Taxonomy" id="2952"/>
    <lineage>
        <taxon>Eukaryota</taxon>
        <taxon>Sar</taxon>
        <taxon>Alveolata</taxon>
        <taxon>Dinophyceae</taxon>
        <taxon>Suessiales</taxon>
        <taxon>Symbiodiniaceae</taxon>
        <taxon>Symbiodinium</taxon>
    </lineage>
</organism>
<feature type="region of interest" description="Disordered" evidence="1">
    <location>
        <begin position="654"/>
        <end position="678"/>
    </location>
</feature>
<protein>
    <submittedName>
        <fullName evidence="2">DadA protein</fullName>
    </submittedName>
</protein>
<dbReference type="OrthoDB" id="10636535at2759"/>
<keyword evidence="3" id="KW-1185">Reference proteome</keyword>
<evidence type="ECO:0000256" key="1">
    <source>
        <dbReference type="SAM" id="MobiDB-lite"/>
    </source>
</evidence>
<feature type="region of interest" description="Disordered" evidence="1">
    <location>
        <begin position="227"/>
        <end position="393"/>
    </location>
</feature>
<feature type="region of interest" description="Disordered" evidence="1">
    <location>
        <begin position="577"/>
        <end position="596"/>
    </location>
</feature>
<sequence length="678" mass="73302">MILCALRGLEAGWLRLDQETKEQLLLLGSDEAWLSSEDLAQKEHRDAEQNIQQSSLQAERLLGAGIQYRAVRDLQCFKSPSTEDDNKVITEGHALVGYPSYHHWIRLADSESNTDFISHWVFQDPGSPALKASWCRVKVSQNSFGVLHLSWPGLVVSQHSTVYYCLEWSKRGAEHAKGSGMTSRPECTLATCDEETQFRVSAFINSKDRSLHVASFWQSDWQLEPMKADSPRTLGTATHPSEGEQRGDEGSATNGECNEPHDELSDEPTGLQPAVSEEVGTGSAPGENSVPEHGDEAAPTDNEPDSDVKSSGVTHACLGESSVPAEQEAFRQSQGKEAGSQVSAEEVSEPSKADADPFPSGTKAEEPQPPSPSPESQPMSLETKKMGPAQKARQAAVRRAALVAEEVMGKPVEYSVVAETPLYGEPQAASPLSKSTLKPGTKISGYPGNASWVRLVGAEEEWAPVKSPGPGKEVLLCPTWAQLQSEAVFSEALMISWSGLAAPKPPYVAAYSVEWRLTPGEELPIGAGDGQDFKKSGYALSLQPRAAVQLRAGVRVAAQSAGQADFRLLGPWQDFTTGSPLTEEEEAEPSRSIDPFGAARGDCESSQCRGYVADLDALASVGANANFMVQKAICIRCGKSFEAHRRLERTEAIKKKKKVTEASTGKPPEDDNNLKNFQ</sequence>
<proteinExistence type="predicted"/>
<name>A0A812R2I0_SYMPI</name>
<gene>
    <name evidence="2" type="primary">dadA</name>
    <name evidence="2" type="ORF">SPIL2461_LOCUS10263</name>
</gene>
<evidence type="ECO:0000313" key="2">
    <source>
        <dbReference type="EMBL" id="CAE7416179.1"/>
    </source>
</evidence>
<dbReference type="Proteomes" id="UP000649617">
    <property type="component" value="Unassembled WGS sequence"/>
</dbReference>
<feature type="non-terminal residue" evidence="2">
    <location>
        <position position="678"/>
    </location>
</feature>
<feature type="compositionally biased region" description="Polar residues" evidence="1">
    <location>
        <begin position="330"/>
        <end position="343"/>
    </location>
</feature>
<dbReference type="AlphaFoldDB" id="A0A812R2I0"/>
<feature type="compositionally biased region" description="Basic and acidic residues" evidence="1">
    <location>
        <begin position="667"/>
        <end position="678"/>
    </location>
</feature>
<accession>A0A812R2I0</accession>
<comment type="caution">
    <text evidence="2">The sequence shown here is derived from an EMBL/GenBank/DDBJ whole genome shotgun (WGS) entry which is preliminary data.</text>
</comment>
<dbReference type="EMBL" id="CAJNIZ010018791">
    <property type="protein sequence ID" value="CAE7416179.1"/>
    <property type="molecule type" value="Genomic_DNA"/>
</dbReference>
<reference evidence="2" key="1">
    <citation type="submission" date="2021-02" db="EMBL/GenBank/DDBJ databases">
        <authorList>
            <person name="Dougan E. K."/>
            <person name="Rhodes N."/>
            <person name="Thang M."/>
            <person name="Chan C."/>
        </authorList>
    </citation>
    <scope>NUCLEOTIDE SEQUENCE</scope>
</reference>